<dbReference type="Proteomes" id="UP000241167">
    <property type="component" value="Unassembled WGS sequence"/>
</dbReference>
<dbReference type="EC" id="3.1.4.3" evidence="2"/>
<dbReference type="InterPro" id="IPR008475">
    <property type="entry name" value="PLipase_C_C"/>
</dbReference>
<sequence length="693" mass="75733">MTDTTRRNLLRAAAAAGTAAAIPPSIARALAIPAARGTGTIKDVAHIVILMQENRSFDHYFGTLRGVRGFGDRHPIPMEGGRSVWQQSDGARELPPFHLDTAATDALKVPGTPHSFSDSQAAWNQGKFGSWPKYKNPYSMGYYRREDIPFQFALAEAFTICDAYHCSVTTGTDPNRIVFWSGSNFDPGKRAQGINCTDADSEPNNLRCWIKGALPEPGYTYAGSALTWKTIPDVLEEAGISWRIYQDPNDNWTGAMHGGLAFESFRNARPGSPLFEKGMADLTLDRLAEDVREGTLPAVSWVLPPKEWSEHPGASTPLQGAEFTARVLAALTANPEVWSRTVFFQTFDENDGQFDHVPPPAPPSFDGEGRAMGKATLDLAGHYFHDPEAKYRVADDVISGAVRPWGLGPRVPMYIVSPWSKGGWVNSEVFDHTSVGRFIEARFGVTIPAISPWHRAVCGDLTSAFDFTAAPDAAFPPLPKVEGASGIVLAHMQRPKIMPPEQPTPLFQERGLRRSRALPYVLHVDAARALGGAGIELTFVNEGKAGAVFQVYDRKDLARIPRRYTVEPGKSLSDRWAFDEDGSHDLWVLGPNGFVRTFAGEGKDARLALATLRYDVRRKALVLSTRPGAPEGLTVRALHYGAAEPAPLRRSLSWPVETSHGWYDLAVEGPGVRQRFAGRMETGAHGVSDPALA</sequence>
<proteinExistence type="inferred from homology"/>
<evidence type="ECO:0000259" key="4">
    <source>
        <dbReference type="Pfam" id="PF05506"/>
    </source>
</evidence>
<dbReference type="PROSITE" id="PS51318">
    <property type="entry name" value="TAT"/>
    <property type="match status" value="1"/>
</dbReference>
<dbReference type="InterPro" id="IPR006311">
    <property type="entry name" value="TAT_signal"/>
</dbReference>
<evidence type="ECO:0000313" key="5">
    <source>
        <dbReference type="EMBL" id="PSJ40992.1"/>
    </source>
</evidence>
<evidence type="ECO:0000256" key="2">
    <source>
        <dbReference type="ARBA" id="ARBA00012018"/>
    </source>
</evidence>
<dbReference type="Pfam" id="PF04185">
    <property type="entry name" value="Phosphoesterase"/>
    <property type="match status" value="1"/>
</dbReference>
<dbReference type="PANTHER" id="PTHR31956">
    <property type="entry name" value="NON-SPECIFIC PHOSPHOLIPASE C4-RELATED"/>
    <property type="match status" value="1"/>
</dbReference>
<dbReference type="EMBL" id="PXYI01000003">
    <property type="protein sequence ID" value="PSJ40992.1"/>
    <property type="molecule type" value="Genomic_DNA"/>
</dbReference>
<organism evidence="5 6">
    <name type="scientific">Allosphingosinicella deserti</name>
    <dbReference type="NCBI Taxonomy" id="2116704"/>
    <lineage>
        <taxon>Bacteria</taxon>
        <taxon>Pseudomonadati</taxon>
        <taxon>Pseudomonadota</taxon>
        <taxon>Alphaproteobacteria</taxon>
        <taxon>Sphingomonadales</taxon>
        <taxon>Sphingomonadaceae</taxon>
        <taxon>Allosphingosinicella</taxon>
    </lineage>
</organism>
<dbReference type="NCBIfam" id="TIGR03396">
    <property type="entry name" value="PC_PLC"/>
    <property type="match status" value="1"/>
</dbReference>
<dbReference type="Pfam" id="PF05506">
    <property type="entry name" value="PLipase_C_C"/>
    <property type="match status" value="1"/>
</dbReference>
<keyword evidence="3" id="KW-0378">Hydrolase</keyword>
<evidence type="ECO:0000256" key="3">
    <source>
        <dbReference type="ARBA" id="ARBA00022801"/>
    </source>
</evidence>
<evidence type="ECO:0000256" key="1">
    <source>
        <dbReference type="ARBA" id="ARBA00009717"/>
    </source>
</evidence>
<comment type="caution">
    <text evidence="5">The sequence shown here is derived from an EMBL/GenBank/DDBJ whole genome shotgun (WGS) entry which is preliminary data.</text>
</comment>
<dbReference type="RefSeq" id="WP_106512704.1">
    <property type="nucleotide sequence ID" value="NZ_PXYI01000003.1"/>
</dbReference>
<dbReference type="GO" id="GO:0016042">
    <property type="term" value="P:lipid catabolic process"/>
    <property type="evidence" value="ECO:0007669"/>
    <property type="project" value="InterPro"/>
</dbReference>
<protein>
    <recommendedName>
        <fullName evidence="2">phospholipase C</fullName>
        <ecNumber evidence="2">3.1.4.3</ecNumber>
    </recommendedName>
</protein>
<reference evidence="5 6" key="1">
    <citation type="submission" date="2018-03" db="EMBL/GenBank/DDBJ databases">
        <title>The draft genome of Sphingosinicella sp. GL-C-18.</title>
        <authorList>
            <person name="Liu L."/>
            <person name="Li L."/>
            <person name="Liang L."/>
            <person name="Zhang X."/>
            <person name="Wang T."/>
        </authorList>
    </citation>
    <scope>NUCLEOTIDE SEQUENCE [LARGE SCALE GENOMIC DNA]</scope>
    <source>
        <strain evidence="5 6">GL-C-18</strain>
    </source>
</reference>
<dbReference type="InterPro" id="IPR017767">
    <property type="entry name" value="PC-PLC"/>
</dbReference>
<dbReference type="InterPro" id="IPR017850">
    <property type="entry name" value="Alkaline_phosphatase_core_sf"/>
</dbReference>
<feature type="domain" description="Bacterial phospholipase C C-terminal" evidence="4">
    <location>
        <begin position="515"/>
        <end position="600"/>
    </location>
</feature>
<keyword evidence="6" id="KW-1185">Reference proteome</keyword>
<evidence type="ECO:0000313" key="6">
    <source>
        <dbReference type="Proteomes" id="UP000241167"/>
    </source>
</evidence>
<name>A0A2P7QSP9_9SPHN</name>
<dbReference type="CDD" id="cd16014">
    <property type="entry name" value="PLC"/>
    <property type="match status" value="1"/>
</dbReference>
<dbReference type="GO" id="GO:0034480">
    <property type="term" value="F:phosphatidylcholine phospholipase C activity"/>
    <property type="evidence" value="ECO:0007669"/>
    <property type="project" value="UniProtKB-EC"/>
</dbReference>
<dbReference type="PANTHER" id="PTHR31956:SF36">
    <property type="entry name" value="NON-HEMOLYTIC PHOSPHOLIPASE C"/>
    <property type="match status" value="1"/>
</dbReference>
<dbReference type="OrthoDB" id="9770871at2"/>
<dbReference type="Gene3D" id="3.40.720.10">
    <property type="entry name" value="Alkaline Phosphatase, subunit A"/>
    <property type="match status" value="2"/>
</dbReference>
<dbReference type="AlphaFoldDB" id="A0A2P7QSP9"/>
<gene>
    <name evidence="5" type="ORF">C7I55_09495</name>
</gene>
<comment type="similarity">
    <text evidence="1">Belongs to the bacterial phospholipase C family.</text>
</comment>
<dbReference type="InterPro" id="IPR007312">
    <property type="entry name" value="Phosphoesterase"/>
</dbReference>
<accession>A0A2P7QSP9</accession>